<dbReference type="EMBL" id="HBIT01006135">
    <property type="protein sequence ID" value="CAE0617183.1"/>
    <property type="molecule type" value="Transcribed_RNA"/>
</dbReference>
<feature type="region of interest" description="Disordered" evidence="1">
    <location>
        <begin position="68"/>
        <end position="100"/>
    </location>
</feature>
<evidence type="ECO:0000313" key="3">
    <source>
        <dbReference type="EMBL" id="CAE0617183.1"/>
    </source>
</evidence>
<sequence length="100" mass="10529">MRARRLAPVDTAQSTESKAQFASAQSAGHPSSRAGIQASAPPSPAPMRKVDPMAAVMRSPEVFHILGNSKCHLRKSTSEAEAPSEQKISTSSASTDSHND</sequence>
<dbReference type="EMBL" id="HBIT01006131">
    <property type="protein sequence ID" value="CAE0617181.1"/>
    <property type="molecule type" value="Transcribed_RNA"/>
</dbReference>
<organism evidence="3">
    <name type="scientific">Oxyrrhis marina</name>
    <name type="common">Dinoflagellate</name>
    <dbReference type="NCBI Taxonomy" id="2969"/>
    <lineage>
        <taxon>Eukaryota</taxon>
        <taxon>Sar</taxon>
        <taxon>Alveolata</taxon>
        <taxon>Dinophyceae</taxon>
        <taxon>Oxyrrhinales</taxon>
        <taxon>Oxyrrhinaceae</taxon>
        <taxon>Oxyrrhis</taxon>
    </lineage>
</organism>
<proteinExistence type="predicted"/>
<feature type="compositionally biased region" description="Polar residues" evidence="1">
    <location>
        <begin position="86"/>
        <end position="100"/>
    </location>
</feature>
<dbReference type="AlphaFoldDB" id="A0A6U9K8Z2"/>
<name>A0A6U9K8Z2_OXYMA</name>
<reference evidence="3" key="1">
    <citation type="submission" date="2021-01" db="EMBL/GenBank/DDBJ databases">
        <authorList>
            <person name="Corre E."/>
            <person name="Pelletier E."/>
            <person name="Niang G."/>
            <person name="Scheremetjew M."/>
            <person name="Finn R."/>
            <person name="Kale V."/>
            <person name="Holt S."/>
            <person name="Cochrane G."/>
            <person name="Meng A."/>
            <person name="Brown T."/>
            <person name="Cohen L."/>
        </authorList>
    </citation>
    <scope>NUCLEOTIDE SEQUENCE</scope>
    <source>
        <strain evidence="3">CCMP1795</strain>
    </source>
</reference>
<protein>
    <submittedName>
        <fullName evidence="3">Uncharacterized protein</fullName>
    </submittedName>
</protein>
<feature type="compositionally biased region" description="Polar residues" evidence="1">
    <location>
        <begin position="11"/>
        <end position="29"/>
    </location>
</feature>
<gene>
    <name evidence="2" type="ORF">OMAR00292_LOCUS3057</name>
    <name evidence="3" type="ORF">OMAR00292_LOCUS3059</name>
</gene>
<evidence type="ECO:0000313" key="2">
    <source>
        <dbReference type="EMBL" id="CAE0617181.1"/>
    </source>
</evidence>
<accession>A0A6U9K8Z2</accession>
<evidence type="ECO:0000256" key="1">
    <source>
        <dbReference type="SAM" id="MobiDB-lite"/>
    </source>
</evidence>
<feature type="region of interest" description="Disordered" evidence="1">
    <location>
        <begin position="1"/>
        <end position="53"/>
    </location>
</feature>